<feature type="compositionally biased region" description="Polar residues" evidence="1">
    <location>
        <begin position="30"/>
        <end position="44"/>
    </location>
</feature>
<name>A0A1R0GVU4_9FUNG</name>
<feature type="non-terminal residue" evidence="3">
    <location>
        <position position="246"/>
    </location>
</feature>
<sequence>MKVSIYYLMLAVSSSTIAMSLGNGRVNYNPSRHSDSAVTTQDYQSSRRKQFAKIKRDNDAPTEGSPDDQKAEKLALITGDADAAVLENLSKEDKDKLKSAAEEMAAKAKLLENEKDAAKKETLKASLETSKKKLDDARKTMGLPDGVYPKAASNPQQAGSTGSSSIPPAIQNNDSSGTKKQTSQEAKDLALITGDADAAVLENLSKEDKDKLKSAAEEMAAKAKLLENEKDAAKKKTLKASLETSK</sequence>
<feature type="region of interest" description="Disordered" evidence="1">
    <location>
        <begin position="225"/>
        <end position="246"/>
    </location>
</feature>
<evidence type="ECO:0000256" key="1">
    <source>
        <dbReference type="SAM" id="MobiDB-lite"/>
    </source>
</evidence>
<feature type="region of interest" description="Disordered" evidence="1">
    <location>
        <begin position="30"/>
        <end position="69"/>
    </location>
</feature>
<dbReference type="EMBL" id="LSSL01002853">
    <property type="protein sequence ID" value="OLY81023.1"/>
    <property type="molecule type" value="Genomic_DNA"/>
</dbReference>
<accession>A0A1R0GVU4</accession>
<feature type="chain" id="PRO_5013068112" evidence="2">
    <location>
        <begin position="19"/>
        <end position="246"/>
    </location>
</feature>
<feature type="compositionally biased region" description="Basic and acidic residues" evidence="1">
    <location>
        <begin position="119"/>
        <end position="139"/>
    </location>
</feature>
<protein>
    <submittedName>
        <fullName evidence="3">Uncharacterized protein</fullName>
    </submittedName>
</protein>
<feature type="compositionally biased region" description="Polar residues" evidence="1">
    <location>
        <begin position="153"/>
        <end position="184"/>
    </location>
</feature>
<evidence type="ECO:0000313" key="3">
    <source>
        <dbReference type="EMBL" id="OLY81023.1"/>
    </source>
</evidence>
<evidence type="ECO:0000256" key="2">
    <source>
        <dbReference type="SAM" id="SignalP"/>
    </source>
</evidence>
<dbReference type="Proteomes" id="UP000187455">
    <property type="component" value="Unassembled WGS sequence"/>
</dbReference>
<feature type="region of interest" description="Disordered" evidence="1">
    <location>
        <begin position="119"/>
        <end position="188"/>
    </location>
</feature>
<gene>
    <name evidence="3" type="ORF">AYI68_g4874</name>
</gene>
<keyword evidence="2" id="KW-0732">Signal</keyword>
<dbReference type="AlphaFoldDB" id="A0A1R0GVU4"/>
<comment type="caution">
    <text evidence="3">The sequence shown here is derived from an EMBL/GenBank/DDBJ whole genome shotgun (WGS) entry which is preliminary data.</text>
</comment>
<reference evidence="3 4" key="1">
    <citation type="journal article" date="2016" name="Mol. Biol. Evol.">
        <title>Genome-Wide Survey of Gut Fungi (Harpellales) Reveals the First Horizontally Transferred Ubiquitin Gene from a Mosquito Host.</title>
        <authorList>
            <person name="Wang Y."/>
            <person name="White M.M."/>
            <person name="Kvist S."/>
            <person name="Moncalvo J.M."/>
        </authorList>
    </citation>
    <scope>NUCLEOTIDE SEQUENCE [LARGE SCALE GENOMIC DNA]</scope>
    <source>
        <strain evidence="3 4">ALG-7-W6</strain>
    </source>
</reference>
<proteinExistence type="predicted"/>
<organism evidence="3 4">
    <name type="scientific">Smittium mucronatum</name>
    <dbReference type="NCBI Taxonomy" id="133383"/>
    <lineage>
        <taxon>Eukaryota</taxon>
        <taxon>Fungi</taxon>
        <taxon>Fungi incertae sedis</taxon>
        <taxon>Zoopagomycota</taxon>
        <taxon>Kickxellomycotina</taxon>
        <taxon>Harpellomycetes</taxon>
        <taxon>Harpellales</taxon>
        <taxon>Legeriomycetaceae</taxon>
        <taxon>Smittium</taxon>
    </lineage>
</organism>
<keyword evidence="4" id="KW-1185">Reference proteome</keyword>
<feature type="compositionally biased region" description="Basic and acidic residues" evidence="1">
    <location>
        <begin position="225"/>
        <end position="234"/>
    </location>
</feature>
<evidence type="ECO:0000313" key="4">
    <source>
        <dbReference type="Proteomes" id="UP000187455"/>
    </source>
</evidence>
<feature type="signal peptide" evidence="2">
    <location>
        <begin position="1"/>
        <end position="18"/>
    </location>
</feature>